<dbReference type="PROSITE" id="PS50004">
    <property type="entry name" value="C2"/>
    <property type="match status" value="1"/>
</dbReference>
<dbReference type="PANTHER" id="PTHR10194">
    <property type="entry name" value="RAS GTPASE-ACTIVATING PROTEINS"/>
    <property type="match status" value="1"/>
</dbReference>
<dbReference type="Pfam" id="PF00616">
    <property type="entry name" value="RasGAP"/>
    <property type="match status" value="1"/>
</dbReference>
<evidence type="ECO:0000256" key="1">
    <source>
        <dbReference type="ARBA" id="ARBA00022468"/>
    </source>
</evidence>
<dbReference type="SUPFAM" id="SSF48350">
    <property type="entry name" value="GTPase activation domain, GAP"/>
    <property type="match status" value="1"/>
</dbReference>
<dbReference type="GO" id="GO:0005096">
    <property type="term" value="F:GTPase activator activity"/>
    <property type="evidence" value="ECO:0007669"/>
    <property type="project" value="UniProtKB-KW"/>
</dbReference>
<dbReference type="Gene3D" id="1.10.506.10">
    <property type="entry name" value="GTPase Activation - p120gap, domain 1"/>
    <property type="match status" value="2"/>
</dbReference>
<dbReference type="Ensembl" id="ENSHHUT00000038639.1">
    <property type="protein sequence ID" value="ENSHHUP00000037159.1"/>
    <property type="gene ID" value="ENSHHUG00000023279.1"/>
</dbReference>
<feature type="domain" description="C2" evidence="2">
    <location>
        <begin position="172"/>
        <end position="290"/>
    </location>
</feature>
<dbReference type="AlphaFoldDB" id="A0A4W5MHD0"/>
<keyword evidence="5" id="KW-1185">Reference proteome</keyword>
<dbReference type="CDD" id="cd04013">
    <property type="entry name" value="C2_SynGAP_like"/>
    <property type="match status" value="1"/>
</dbReference>
<keyword evidence="1" id="KW-0343">GTPase activation</keyword>
<dbReference type="InterPro" id="IPR000008">
    <property type="entry name" value="C2_dom"/>
</dbReference>
<dbReference type="SMART" id="SM00323">
    <property type="entry name" value="RasGAP"/>
    <property type="match status" value="1"/>
</dbReference>
<name>A0A4W5MHD0_9TELE</name>
<reference evidence="5" key="1">
    <citation type="submission" date="2018-06" db="EMBL/GenBank/DDBJ databases">
        <title>Genome assembly of Danube salmon.</title>
        <authorList>
            <person name="Macqueen D.J."/>
            <person name="Gundappa M.K."/>
        </authorList>
    </citation>
    <scope>NUCLEOTIDE SEQUENCE [LARGE SCALE GENOMIC DNA]</scope>
</reference>
<dbReference type="InterPro" id="IPR001936">
    <property type="entry name" value="RasGAP_dom"/>
</dbReference>
<evidence type="ECO:0000313" key="5">
    <source>
        <dbReference type="Proteomes" id="UP000314982"/>
    </source>
</evidence>
<evidence type="ECO:0000259" key="2">
    <source>
        <dbReference type="PROSITE" id="PS50004"/>
    </source>
</evidence>
<feature type="domain" description="Ras-GAP" evidence="3">
    <location>
        <begin position="357"/>
        <end position="471"/>
    </location>
</feature>
<dbReference type="Pfam" id="PF00168">
    <property type="entry name" value="C2"/>
    <property type="match status" value="1"/>
</dbReference>
<sequence length="488" mass="56495">KCFWVRLYVLKSNLVHPLLMHERRSGSQRSERTKLLRRTVSVPVEGRNQHPEIEHARARRKSIATARQPSMEIPPTAPQQPFRQQSFLSRKLKGSIKRAKSQPKLDRTSSFRHMILPRFRSADQERTRLMQSFKESHSHESLLSPSSAAEALDLTLDEDAVIKPVSALLDKWIENLQRAVKPNKDNSRRVDNVLKLWIIEARDLPPKKRYYCELCLDDMLYARTTSKPRTDTVFWGEHFEFNNLPAIRSLRLHLYKETDKKRRKEKSTYLGLVTIPISSITGRQFVEQWYPVIQPSALAKGGSVGGGKVINASIRLKSRYQTMSILPMELYKEFAEYITNNYRTLCAVLEPLLSVKSKEEVAFALVHILQSTGKAKDFLSDMAMCEVDRFMEREHLIFRENTLATKAIEEYLKLIGHRYLKDAIGEFIRALYESEENCEVDPMRTPPSVLADHQANLRMCCELALCKIVNSHWSEILPHDYAIVQMCQ</sequence>
<organism evidence="4 5">
    <name type="scientific">Hucho hucho</name>
    <name type="common">huchen</name>
    <dbReference type="NCBI Taxonomy" id="62062"/>
    <lineage>
        <taxon>Eukaryota</taxon>
        <taxon>Metazoa</taxon>
        <taxon>Chordata</taxon>
        <taxon>Craniata</taxon>
        <taxon>Vertebrata</taxon>
        <taxon>Euteleostomi</taxon>
        <taxon>Actinopterygii</taxon>
        <taxon>Neopterygii</taxon>
        <taxon>Teleostei</taxon>
        <taxon>Protacanthopterygii</taxon>
        <taxon>Salmoniformes</taxon>
        <taxon>Salmonidae</taxon>
        <taxon>Salmoninae</taxon>
        <taxon>Hucho</taxon>
    </lineage>
</organism>
<protein>
    <submittedName>
        <fullName evidence="4">Synaptic Ras GTPase activating protein 1</fullName>
    </submittedName>
</protein>
<dbReference type="Pfam" id="PF25321">
    <property type="entry name" value="PH_RASGAP"/>
    <property type="match status" value="1"/>
</dbReference>
<evidence type="ECO:0000259" key="3">
    <source>
        <dbReference type="PROSITE" id="PS50018"/>
    </source>
</evidence>
<reference evidence="4" key="2">
    <citation type="submission" date="2025-08" db="UniProtKB">
        <authorList>
            <consortium name="Ensembl"/>
        </authorList>
    </citation>
    <scope>IDENTIFICATION</scope>
</reference>
<evidence type="ECO:0000313" key="4">
    <source>
        <dbReference type="Ensembl" id="ENSHHUP00000037159.1"/>
    </source>
</evidence>
<dbReference type="PROSITE" id="PS50018">
    <property type="entry name" value="RAS_GTPASE_ACTIV_2"/>
    <property type="match status" value="1"/>
</dbReference>
<dbReference type="Proteomes" id="UP000314982">
    <property type="component" value="Unassembled WGS sequence"/>
</dbReference>
<dbReference type="STRING" id="62062.ENSHHUP00000037159"/>
<dbReference type="SMART" id="SM00239">
    <property type="entry name" value="C2"/>
    <property type="match status" value="1"/>
</dbReference>
<dbReference type="GeneTree" id="ENSGT00940000158438"/>
<dbReference type="InterPro" id="IPR035892">
    <property type="entry name" value="C2_domain_sf"/>
</dbReference>
<reference evidence="4" key="3">
    <citation type="submission" date="2025-09" db="UniProtKB">
        <authorList>
            <consortium name="Ensembl"/>
        </authorList>
    </citation>
    <scope>IDENTIFICATION</scope>
</reference>
<dbReference type="Gene3D" id="2.60.40.150">
    <property type="entry name" value="C2 domain"/>
    <property type="match status" value="1"/>
</dbReference>
<accession>A0A4W5MHD0</accession>
<dbReference type="FunFam" id="2.60.40.150:FF:000010">
    <property type="entry name" value="Ras GTPase-activating protein nGAP isoform 2"/>
    <property type="match status" value="1"/>
</dbReference>
<dbReference type="FunFam" id="1.10.506.10:FF:000002">
    <property type="entry name" value="Ras GTPase-activating protein nGAP isoform 2"/>
    <property type="match status" value="1"/>
</dbReference>
<dbReference type="InterPro" id="IPR039360">
    <property type="entry name" value="Ras_GTPase"/>
</dbReference>
<proteinExistence type="predicted"/>
<dbReference type="PANTHER" id="PTHR10194:SF145">
    <property type="entry name" value="RAS_RAP GTPASE-ACTIVATING PROTEIN SYNGAP ISOFORM X1"/>
    <property type="match status" value="1"/>
</dbReference>
<dbReference type="InterPro" id="IPR008936">
    <property type="entry name" value="Rho_GTPase_activation_prot"/>
</dbReference>
<dbReference type="SUPFAM" id="SSF49562">
    <property type="entry name" value="C2 domain (Calcium/lipid-binding domain, CaLB)"/>
    <property type="match status" value="1"/>
</dbReference>
<dbReference type="InterPro" id="IPR057606">
    <property type="entry name" value="SynGAP1-like_PH"/>
</dbReference>